<comment type="caution">
    <text evidence="10">The sequence shown here is derived from an EMBL/GenBank/DDBJ whole genome shotgun (WGS) entry which is preliminary data.</text>
</comment>
<evidence type="ECO:0000313" key="10">
    <source>
        <dbReference type="EMBL" id="RKX66020.1"/>
    </source>
</evidence>
<feature type="domain" description="Type II secretion system protein GspF" evidence="9">
    <location>
        <begin position="69"/>
        <end position="192"/>
    </location>
</feature>
<evidence type="ECO:0000256" key="6">
    <source>
        <dbReference type="ARBA" id="ARBA00022989"/>
    </source>
</evidence>
<comment type="subcellular location">
    <subcellularLocation>
        <location evidence="1">Cell inner membrane</location>
        <topology evidence="1">Multi-pass membrane protein</topology>
    </subcellularLocation>
</comment>
<keyword evidence="4" id="KW-0997">Cell inner membrane</keyword>
<dbReference type="AlphaFoldDB" id="A0A660S7Y5"/>
<dbReference type="InterPro" id="IPR042094">
    <property type="entry name" value="T2SS_GspF_sf"/>
</dbReference>
<evidence type="ECO:0000256" key="2">
    <source>
        <dbReference type="ARBA" id="ARBA00005745"/>
    </source>
</evidence>
<gene>
    <name evidence="10" type="ORF">DRP44_04990</name>
</gene>
<dbReference type="Proteomes" id="UP000282321">
    <property type="component" value="Unassembled WGS sequence"/>
</dbReference>
<reference evidence="10 11" key="1">
    <citation type="submission" date="2018-06" db="EMBL/GenBank/DDBJ databases">
        <title>Extensive metabolic versatility and redundancy in microbially diverse, dynamic hydrothermal sediments.</title>
        <authorList>
            <person name="Dombrowski N."/>
            <person name="Teske A."/>
            <person name="Baker B.J."/>
        </authorList>
    </citation>
    <scope>NUCLEOTIDE SEQUENCE [LARGE SCALE GENOMIC DNA]</scope>
    <source>
        <strain evidence="10">B35_G9</strain>
    </source>
</reference>
<evidence type="ECO:0000256" key="1">
    <source>
        <dbReference type="ARBA" id="ARBA00004429"/>
    </source>
</evidence>
<organism evidence="10 11">
    <name type="scientific">candidate division TA06 bacterium</name>
    <dbReference type="NCBI Taxonomy" id="2250710"/>
    <lineage>
        <taxon>Bacteria</taxon>
        <taxon>Bacteria division TA06</taxon>
    </lineage>
</organism>
<evidence type="ECO:0000256" key="4">
    <source>
        <dbReference type="ARBA" id="ARBA00022519"/>
    </source>
</evidence>
<dbReference type="InterPro" id="IPR003004">
    <property type="entry name" value="GspF/PilC"/>
</dbReference>
<dbReference type="PANTHER" id="PTHR30012">
    <property type="entry name" value="GENERAL SECRETION PATHWAY PROTEIN"/>
    <property type="match status" value="1"/>
</dbReference>
<sequence length="403" mass="44632">MTTYVYKARTRDGQVKAGEIQAENEGDASLKIREMNLIPLSVKQKPKSFLSGEISFGKPKVSMKDIAVFTRQFATMLTAGLNMMEALKVQRDQVTSKGMKNLLQELINDMEGGAQLGEAMEHHKEVFGQLYINMVKAGEQGGALDTTLPRLATYLEKDMALKAKIKGAMVYPAVISVVLVIAVIILMIFVIPVFAKMFTGFGAQLPAPTRSILWLSDFLKAYWWLLLIIIVGIWQGIKFAKKTKQGLYFFDKLSLKYPVFGDLTLKQSIARFARTLATLQSSGVAIIDALDVTANTAGNKIIEDAILNARNSIKQGESIASPLEESKLFPPMVTQMIRIGEKTGQLDEMLTRVADFYDEEVDTAVSNLTTALEPIIMVVMGVVVGYIVIAMYLPEFQLIQHVM</sequence>
<dbReference type="GO" id="GO:0005886">
    <property type="term" value="C:plasma membrane"/>
    <property type="evidence" value="ECO:0007669"/>
    <property type="project" value="UniProtKB-SubCell"/>
</dbReference>
<name>A0A660S7Y5_UNCT6</name>
<keyword evidence="6 8" id="KW-1133">Transmembrane helix</keyword>
<feature type="domain" description="Type II secretion system protein GspF" evidence="9">
    <location>
        <begin position="272"/>
        <end position="394"/>
    </location>
</feature>
<evidence type="ECO:0000256" key="3">
    <source>
        <dbReference type="ARBA" id="ARBA00022475"/>
    </source>
</evidence>
<evidence type="ECO:0000313" key="11">
    <source>
        <dbReference type="Proteomes" id="UP000282321"/>
    </source>
</evidence>
<keyword evidence="5 8" id="KW-0812">Transmembrane</keyword>
<comment type="similarity">
    <text evidence="2">Belongs to the GSP F family.</text>
</comment>
<dbReference type="GO" id="GO:0015628">
    <property type="term" value="P:protein secretion by the type II secretion system"/>
    <property type="evidence" value="ECO:0007669"/>
    <property type="project" value="TreeGrafter"/>
</dbReference>
<dbReference type="Gene3D" id="1.20.81.30">
    <property type="entry name" value="Type II secretion system (T2SS), domain F"/>
    <property type="match status" value="2"/>
</dbReference>
<keyword evidence="3" id="KW-1003">Cell membrane</keyword>
<evidence type="ECO:0000256" key="7">
    <source>
        <dbReference type="ARBA" id="ARBA00023136"/>
    </source>
</evidence>
<dbReference type="FunFam" id="1.20.81.30:FF:000001">
    <property type="entry name" value="Type II secretion system protein F"/>
    <property type="match status" value="2"/>
</dbReference>
<protein>
    <submittedName>
        <fullName evidence="10">Type II secretion system F family protein</fullName>
    </submittedName>
</protein>
<feature type="transmembrane region" description="Helical" evidence="8">
    <location>
        <begin position="169"/>
        <end position="195"/>
    </location>
</feature>
<feature type="transmembrane region" description="Helical" evidence="8">
    <location>
        <begin position="221"/>
        <end position="240"/>
    </location>
</feature>
<dbReference type="Pfam" id="PF00482">
    <property type="entry name" value="T2SSF"/>
    <property type="match status" value="2"/>
</dbReference>
<feature type="transmembrane region" description="Helical" evidence="8">
    <location>
        <begin position="375"/>
        <end position="393"/>
    </location>
</feature>
<keyword evidence="7 8" id="KW-0472">Membrane</keyword>
<dbReference type="InterPro" id="IPR018076">
    <property type="entry name" value="T2SS_GspF_dom"/>
</dbReference>
<evidence type="ECO:0000256" key="8">
    <source>
        <dbReference type="SAM" id="Phobius"/>
    </source>
</evidence>
<dbReference type="EMBL" id="QNBC01000059">
    <property type="protein sequence ID" value="RKX66020.1"/>
    <property type="molecule type" value="Genomic_DNA"/>
</dbReference>
<evidence type="ECO:0000256" key="5">
    <source>
        <dbReference type="ARBA" id="ARBA00022692"/>
    </source>
</evidence>
<evidence type="ECO:0000259" key="9">
    <source>
        <dbReference type="Pfam" id="PF00482"/>
    </source>
</evidence>
<dbReference type="PRINTS" id="PR00812">
    <property type="entry name" value="BCTERIALGSPF"/>
</dbReference>
<dbReference type="PANTHER" id="PTHR30012:SF7">
    <property type="entry name" value="PROTEIN TRANSPORT PROTEIN HOFC HOMOLOG"/>
    <property type="match status" value="1"/>
</dbReference>
<proteinExistence type="inferred from homology"/>
<accession>A0A660S7Y5</accession>